<dbReference type="SMART" id="SM00155">
    <property type="entry name" value="PLDc"/>
    <property type="match status" value="2"/>
</dbReference>
<evidence type="ECO:0000256" key="4">
    <source>
        <dbReference type="ARBA" id="ARBA00022737"/>
    </source>
</evidence>
<feature type="domain" description="PLD phosphodiesterase" evidence="8">
    <location>
        <begin position="381"/>
        <end position="408"/>
    </location>
</feature>
<dbReference type="GO" id="GO:0008444">
    <property type="term" value="F:CDP-diacylglycerol-glycerol-3-phosphate 3-phosphatidyltransferase activity"/>
    <property type="evidence" value="ECO:0007669"/>
    <property type="project" value="InterPro"/>
</dbReference>
<comment type="similarity">
    <text evidence="1">Belongs to the CDP-alcohol phosphatidyltransferase class-II family.</text>
</comment>
<dbReference type="InterPro" id="IPR016270">
    <property type="entry name" value="PGS1"/>
</dbReference>
<dbReference type="CDD" id="cd09134">
    <property type="entry name" value="PLDc_PSS_G_neg_1"/>
    <property type="match status" value="1"/>
</dbReference>
<gene>
    <name evidence="9" type="primary">pssA</name>
    <name evidence="9" type="ORF">IZU98_12350</name>
</gene>
<sequence>MIRKPNVLTVPDCGFTEAGWTIGRFLCKLGHSLPRRWLQVNPENLLAQLPGYPLAADAIEVLPDAQAYRACLLERIGAATRRIVIVALYLQHDEAGQEVLDALYQAKAARPALEITVVVDWFRARRGLLGAGRQPGNAAWYQAERQSRQLDIAIHGVPVQTRELFGVLHLKGSIIDDCVIYTGASLNNVYLHRFDRYRLDRYHLFHSKALADCMVDLVQRLLHPQATPRLDLPAPSTADLRSDIRRLRARMRRLTYAPGPATEPGHLRVIPLIGVGRRNALNKTVCALLAVARERIVISTPYFNPPRVVMREIDDALARGVGIEFIVGHRTANDFYVPPGEPFHASGALPYLYEDNLRAFARRREPLLASGQLKIRLWNDPGHTFHAKGVWVDERYCLLTGNNLNPRGFNLDLENGLLIDDPLGQWRGPCEKELSALREHAPAIDSARALGVKAEHPKPVRKLLRRLRYSRLEPLIKRVL</sequence>
<proteinExistence type="inferred from homology"/>
<dbReference type="NCBIfam" id="NF006946">
    <property type="entry name" value="PRK09428.1"/>
    <property type="match status" value="1"/>
</dbReference>
<name>A0A7S9Q1K7_9PSED</name>
<keyword evidence="3 9" id="KW-0808">Transferase</keyword>
<evidence type="ECO:0000259" key="8">
    <source>
        <dbReference type="SMART" id="SM00155"/>
    </source>
</evidence>
<keyword evidence="6" id="KW-0594">Phospholipid biosynthesis</keyword>
<evidence type="ECO:0000256" key="5">
    <source>
        <dbReference type="ARBA" id="ARBA00023098"/>
    </source>
</evidence>
<evidence type="ECO:0000256" key="6">
    <source>
        <dbReference type="ARBA" id="ARBA00023209"/>
    </source>
</evidence>
<reference evidence="9 10" key="1">
    <citation type="submission" date="2020-11" db="EMBL/GenBank/DDBJ databases">
        <title>Pseudomonas fulva producing VIM-24.</title>
        <authorList>
            <person name="Liu S."/>
        </authorList>
    </citation>
    <scope>NUCLEOTIDE SEQUENCE [LARGE SCALE GENOMIC DNA]</scope>
    <source>
        <strain evidence="9 10">ZDHY414</strain>
    </source>
</reference>
<dbReference type="EMBL" id="CP064946">
    <property type="protein sequence ID" value="QPH47219.1"/>
    <property type="molecule type" value="Genomic_DNA"/>
</dbReference>
<dbReference type="PANTHER" id="PTHR12586">
    <property type="entry name" value="CDP-DIACYLGLYCEROL--SERINE O-PHOSPHATIDYLTRANSFERASE"/>
    <property type="match status" value="1"/>
</dbReference>
<dbReference type="Proteomes" id="UP000594430">
    <property type="component" value="Chromosome"/>
</dbReference>
<evidence type="ECO:0000256" key="1">
    <source>
        <dbReference type="ARBA" id="ARBA00010682"/>
    </source>
</evidence>
<evidence type="ECO:0000313" key="10">
    <source>
        <dbReference type="Proteomes" id="UP000594430"/>
    </source>
</evidence>
<dbReference type="Pfam" id="PF13091">
    <property type="entry name" value="PLDc_2"/>
    <property type="match status" value="1"/>
</dbReference>
<keyword evidence="4" id="KW-0677">Repeat</keyword>
<feature type="domain" description="PLD phosphodiesterase" evidence="8">
    <location>
        <begin position="164"/>
        <end position="190"/>
    </location>
</feature>
<dbReference type="InterPro" id="IPR025202">
    <property type="entry name" value="PLD-like_dom"/>
</dbReference>
<dbReference type="Gene3D" id="3.30.870.10">
    <property type="entry name" value="Endonuclease Chain A"/>
    <property type="match status" value="2"/>
</dbReference>
<keyword evidence="5" id="KW-0443">Lipid metabolism</keyword>
<evidence type="ECO:0000256" key="2">
    <source>
        <dbReference type="ARBA" id="ARBA00022516"/>
    </source>
</evidence>
<keyword evidence="7" id="KW-1208">Phospholipid metabolism</keyword>
<keyword evidence="2" id="KW-0444">Lipid biosynthesis</keyword>
<evidence type="ECO:0000256" key="3">
    <source>
        <dbReference type="ARBA" id="ARBA00022679"/>
    </source>
</evidence>
<dbReference type="GO" id="GO:0003882">
    <property type="term" value="F:CDP-diacylglycerol-serine O-phosphatidyltransferase activity"/>
    <property type="evidence" value="ECO:0007669"/>
    <property type="project" value="UniProtKB-EC"/>
</dbReference>
<protein>
    <submittedName>
        <fullName evidence="9">CDP-diacylglycerol--serine O-phosphatidyltransferase</fullName>
        <ecNumber evidence="9">2.7.8.8</ecNumber>
    </submittedName>
</protein>
<dbReference type="GO" id="GO:0032049">
    <property type="term" value="P:cardiolipin biosynthetic process"/>
    <property type="evidence" value="ECO:0007669"/>
    <property type="project" value="InterPro"/>
</dbReference>
<dbReference type="EC" id="2.7.8.8" evidence="9"/>
<dbReference type="PANTHER" id="PTHR12586:SF1">
    <property type="entry name" value="CDP-DIACYLGLYCEROL--GLYCEROL-3-PHOSPHATE 3-PHOSPHATIDYLTRANSFERASE, MITOCHONDRIAL"/>
    <property type="match status" value="1"/>
</dbReference>
<dbReference type="PIRSF" id="PIRSF000850">
    <property type="entry name" value="Phospholipase_D_PSS"/>
    <property type="match status" value="1"/>
</dbReference>
<dbReference type="SUPFAM" id="SSF56024">
    <property type="entry name" value="Phospholipase D/nuclease"/>
    <property type="match status" value="2"/>
</dbReference>
<accession>A0A7S9Q1K7</accession>
<evidence type="ECO:0000256" key="7">
    <source>
        <dbReference type="ARBA" id="ARBA00023264"/>
    </source>
</evidence>
<evidence type="ECO:0000313" key="9">
    <source>
        <dbReference type="EMBL" id="QPH47219.1"/>
    </source>
</evidence>
<dbReference type="GO" id="GO:0005829">
    <property type="term" value="C:cytosol"/>
    <property type="evidence" value="ECO:0007669"/>
    <property type="project" value="TreeGrafter"/>
</dbReference>
<dbReference type="AlphaFoldDB" id="A0A7S9Q1K7"/>
<organism evidence="9 10">
    <name type="scientific">Pseudomonas fulva</name>
    <dbReference type="NCBI Taxonomy" id="47880"/>
    <lineage>
        <taxon>Bacteria</taxon>
        <taxon>Pseudomonadati</taxon>
        <taxon>Pseudomonadota</taxon>
        <taxon>Gammaproteobacteria</taxon>
        <taxon>Pseudomonadales</taxon>
        <taxon>Pseudomonadaceae</taxon>
        <taxon>Pseudomonas</taxon>
    </lineage>
</organism>
<dbReference type="InterPro" id="IPR001736">
    <property type="entry name" value="PLipase_D/transphosphatidylase"/>
</dbReference>